<dbReference type="InParanoid" id="H2Z5X0"/>
<evidence type="ECO:0000256" key="1">
    <source>
        <dbReference type="SAM" id="SignalP"/>
    </source>
</evidence>
<keyword evidence="1" id="KW-0732">Signal</keyword>
<name>H2Z5X0_CIOSA</name>
<accession>H2Z5X0</accession>
<dbReference type="Ensembl" id="ENSCSAVT00000013131.1">
    <property type="protein sequence ID" value="ENSCSAVP00000012982.1"/>
    <property type="gene ID" value="ENSCSAVG00000007625.1"/>
</dbReference>
<dbReference type="PROSITE" id="PS00018">
    <property type="entry name" value="EF_HAND_1"/>
    <property type="match status" value="1"/>
</dbReference>
<sequence length="477" mass="55023">LNMVVKNCIIVLVSLSISYVSTTPVGHLKPFGYHRPAESFVEEILLHNAPSPEEFKNNFVLSKKAAIFRGSLINQPVFKHWTNDYIKAKYGELEVRIQALNYRFPRPLGETYYGRDTIRHFVDHLLHSNSYVVSELPQQMYKEFPVIPTLTACGGFTKQFSEVNIWWNKGGGMSLLHEDALHQLNCQMIGEKQWKMVESRYEDLVHERLETEAKGGGDGGASEINPMSVDLIKYPNISKVPWSNITMYPGDCLFIPRGYFHQVNSGSGNNLAVVIQFWDFGNDKSKLDFSDCTGDIDLKTPRLLSDFDVMWKWNGSGYMNFGLDDLENYHSHALDMVIMCGEVCSLSRFEKVCNNEEKTNWWRNCTTIFKTFDVNSDGKLTAKEVNNATWEQVRVFGYEVSEFIEENSVLFECSFIPVRKVENLLRNEIDKYEYLMRQSWITKYQKVLRGSKFYGNRIFTQLIGSNITDKFPSKDIT</sequence>
<reference evidence="4" key="1">
    <citation type="submission" date="2003-08" db="EMBL/GenBank/DDBJ databases">
        <authorList>
            <person name="Birren B."/>
            <person name="Nusbaum C."/>
            <person name="Abebe A."/>
            <person name="Abouelleil A."/>
            <person name="Adekoya E."/>
            <person name="Ait-zahra M."/>
            <person name="Allen N."/>
            <person name="Allen T."/>
            <person name="An P."/>
            <person name="Anderson M."/>
            <person name="Anderson S."/>
            <person name="Arachchi H."/>
            <person name="Armbruster J."/>
            <person name="Bachantsang P."/>
            <person name="Baldwin J."/>
            <person name="Barry A."/>
            <person name="Bayul T."/>
            <person name="Blitshsteyn B."/>
            <person name="Bloom T."/>
            <person name="Blye J."/>
            <person name="Boguslavskiy L."/>
            <person name="Borowsky M."/>
            <person name="Boukhgalter B."/>
            <person name="Brunache A."/>
            <person name="Butler J."/>
            <person name="Calixte N."/>
            <person name="Calvo S."/>
            <person name="Camarata J."/>
            <person name="Campo K."/>
            <person name="Chang J."/>
            <person name="Cheshatsang Y."/>
            <person name="Citroen M."/>
            <person name="Collymore A."/>
            <person name="Considine T."/>
            <person name="Cook A."/>
            <person name="Cooke P."/>
            <person name="Corum B."/>
            <person name="Cuomo C."/>
            <person name="David R."/>
            <person name="Dawoe T."/>
            <person name="Degray S."/>
            <person name="Dodge S."/>
            <person name="Dooley K."/>
            <person name="Dorje P."/>
            <person name="Dorjee K."/>
            <person name="Dorris L."/>
            <person name="Duffey N."/>
            <person name="Dupes A."/>
            <person name="Elkins T."/>
            <person name="Engels R."/>
            <person name="Erickson J."/>
            <person name="Farina A."/>
            <person name="Faro S."/>
            <person name="Ferreira P."/>
            <person name="Fischer H."/>
            <person name="Fitzgerald M."/>
            <person name="Foley K."/>
            <person name="Gage D."/>
            <person name="Galagan J."/>
            <person name="Gearin G."/>
            <person name="Gnerre S."/>
            <person name="Gnirke A."/>
            <person name="Goyette A."/>
            <person name="Graham J."/>
            <person name="Grandbois E."/>
            <person name="Gyaltsen K."/>
            <person name="Hafez N."/>
            <person name="Hagopian D."/>
            <person name="Hagos B."/>
            <person name="Hall J."/>
            <person name="Hatcher B."/>
            <person name="Heller A."/>
            <person name="Higgins H."/>
            <person name="Honan T."/>
            <person name="Horn A."/>
            <person name="Houde N."/>
            <person name="Hughes L."/>
            <person name="Hulme W."/>
            <person name="Husby E."/>
            <person name="Iliev I."/>
            <person name="Jaffe D."/>
            <person name="Jones C."/>
            <person name="Kamal M."/>
            <person name="Kamat A."/>
            <person name="Kamvysselis M."/>
            <person name="Karlsson E."/>
            <person name="Kells C."/>
            <person name="Kieu A."/>
            <person name="Kisner P."/>
            <person name="Kodira C."/>
            <person name="Kulbokas E."/>
            <person name="Labutti K."/>
            <person name="Lama D."/>
            <person name="Landers T."/>
            <person name="Leger J."/>
            <person name="Levine S."/>
            <person name="Lewis D."/>
            <person name="Lewis T."/>
            <person name="Lindblad-toh K."/>
            <person name="Liu X."/>
            <person name="Lokyitsang T."/>
            <person name="Lokyitsang Y."/>
            <person name="Lucien O."/>
            <person name="Lui A."/>
            <person name="Ma L.J."/>
            <person name="Mabbitt R."/>
            <person name="Macdonald J."/>
            <person name="Maclean C."/>
            <person name="Major J."/>
            <person name="Manning J."/>
            <person name="Marabella R."/>
            <person name="Maru K."/>
            <person name="Matthews C."/>
            <person name="Mauceli E."/>
            <person name="Mccarthy M."/>
            <person name="Mcdonough S."/>
            <person name="Mcghee T."/>
            <person name="Meldrim J."/>
            <person name="Meneus L."/>
            <person name="Mesirov J."/>
            <person name="Mihalev A."/>
            <person name="Mihova T."/>
            <person name="Mikkelsen T."/>
            <person name="Mlenga V."/>
            <person name="Moru K."/>
            <person name="Mozes J."/>
            <person name="Mulrain L."/>
            <person name="Munson G."/>
            <person name="Naylor J."/>
            <person name="Newes C."/>
            <person name="Nguyen C."/>
            <person name="Nguyen N."/>
            <person name="Nguyen T."/>
            <person name="Nicol R."/>
            <person name="Nielsen C."/>
            <person name="Nizzari M."/>
            <person name="Norbu C."/>
            <person name="Norbu N."/>
            <person name="O'donnell P."/>
            <person name="Okoawo O."/>
            <person name="O'leary S."/>
            <person name="Omotosho B."/>
            <person name="O'neill K."/>
            <person name="Osman S."/>
            <person name="Parker S."/>
            <person name="Perrin D."/>
            <person name="Phunkhang P."/>
            <person name="Piqani B."/>
            <person name="Purcell S."/>
            <person name="Rachupka T."/>
            <person name="Ramasamy U."/>
            <person name="Rameau R."/>
            <person name="Ray V."/>
            <person name="Raymond C."/>
            <person name="Retta R."/>
            <person name="Richardson S."/>
            <person name="Rise C."/>
            <person name="Rodriguez J."/>
            <person name="Rogers J."/>
            <person name="Rogov P."/>
            <person name="Rutman M."/>
            <person name="Schupbach R."/>
            <person name="Seaman C."/>
            <person name="Settipalli S."/>
            <person name="Sharpe T."/>
            <person name="Sheridan J."/>
            <person name="Sherpa N."/>
            <person name="Shi J."/>
            <person name="Smirnov S."/>
            <person name="Smith C."/>
            <person name="Sougnez C."/>
            <person name="Spencer B."/>
            <person name="Stalker J."/>
            <person name="Stange-thomann N."/>
            <person name="Stavropoulos S."/>
            <person name="Stetson K."/>
            <person name="Stone C."/>
            <person name="Stone S."/>
            <person name="Stubbs M."/>
            <person name="Talamas J."/>
            <person name="Tchuinga P."/>
            <person name="Tenzing P."/>
            <person name="Tesfaye S."/>
            <person name="Theodore J."/>
            <person name="Thoulutsang Y."/>
            <person name="Topham K."/>
            <person name="Towey S."/>
            <person name="Tsamla T."/>
            <person name="Tsomo N."/>
            <person name="Vallee D."/>
            <person name="Vassiliev H."/>
            <person name="Venkataraman V."/>
            <person name="Vinson J."/>
            <person name="Vo A."/>
            <person name="Wade C."/>
            <person name="Wang S."/>
            <person name="Wangchuk T."/>
            <person name="Wangdi T."/>
            <person name="Whittaker C."/>
            <person name="Wilkinson J."/>
            <person name="Wu Y."/>
            <person name="Wyman D."/>
            <person name="Yadav S."/>
            <person name="Yang S."/>
            <person name="Yang X."/>
            <person name="Yeager S."/>
            <person name="Yee E."/>
            <person name="Young G."/>
            <person name="Zainoun J."/>
            <person name="Zembeck L."/>
            <person name="Zimmer A."/>
            <person name="Zody M."/>
            <person name="Lander E."/>
        </authorList>
    </citation>
    <scope>NUCLEOTIDE SEQUENCE [LARGE SCALE GENOMIC DNA]</scope>
</reference>
<protein>
    <recommendedName>
        <fullName evidence="2">JmjC domain-containing protein</fullName>
    </recommendedName>
</protein>
<dbReference type="InterPro" id="IPR003347">
    <property type="entry name" value="JmjC_dom"/>
</dbReference>
<reference evidence="3" key="3">
    <citation type="submission" date="2025-09" db="UniProtKB">
        <authorList>
            <consortium name="Ensembl"/>
        </authorList>
    </citation>
    <scope>IDENTIFICATION</scope>
</reference>
<dbReference type="InterPro" id="IPR041667">
    <property type="entry name" value="Cupin_8"/>
</dbReference>
<dbReference type="PANTHER" id="PTHR12461:SF27">
    <property type="entry name" value="JMJC DOMAIN-CONTAINING PROTEIN"/>
    <property type="match status" value="1"/>
</dbReference>
<dbReference type="Gene3D" id="2.60.120.650">
    <property type="entry name" value="Cupin"/>
    <property type="match status" value="1"/>
</dbReference>
<evidence type="ECO:0000313" key="4">
    <source>
        <dbReference type="Proteomes" id="UP000007875"/>
    </source>
</evidence>
<dbReference type="SUPFAM" id="SSF51197">
    <property type="entry name" value="Clavaminate synthase-like"/>
    <property type="match status" value="1"/>
</dbReference>
<dbReference type="eggNOG" id="KOG2132">
    <property type="taxonomic scope" value="Eukaryota"/>
</dbReference>
<proteinExistence type="predicted"/>
<dbReference type="PROSITE" id="PS51184">
    <property type="entry name" value="JMJC"/>
    <property type="match status" value="1"/>
</dbReference>
<dbReference type="Pfam" id="PF13621">
    <property type="entry name" value="Cupin_8"/>
    <property type="match status" value="1"/>
</dbReference>
<dbReference type="OMA" id="CDHVESA"/>
<dbReference type="Proteomes" id="UP000007875">
    <property type="component" value="Unassembled WGS sequence"/>
</dbReference>
<organism evidence="3 4">
    <name type="scientific">Ciona savignyi</name>
    <name type="common">Pacific transparent sea squirt</name>
    <dbReference type="NCBI Taxonomy" id="51511"/>
    <lineage>
        <taxon>Eukaryota</taxon>
        <taxon>Metazoa</taxon>
        <taxon>Chordata</taxon>
        <taxon>Tunicata</taxon>
        <taxon>Ascidiacea</taxon>
        <taxon>Phlebobranchia</taxon>
        <taxon>Cionidae</taxon>
        <taxon>Ciona</taxon>
    </lineage>
</organism>
<evidence type="ECO:0000313" key="3">
    <source>
        <dbReference type="Ensembl" id="ENSCSAVP00000012982.1"/>
    </source>
</evidence>
<dbReference type="HOGENOM" id="CLU_016785_9_2_1"/>
<feature type="domain" description="JmjC" evidence="2">
    <location>
        <begin position="133"/>
        <end position="294"/>
    </location>
</feature>
<dbReference type="GeneTree" id="ENSGT00940000165393"/>
<reference evidence="3" key="2">
    <citation type="submission" date="2025-08" db="UniProtKB">
        <authorList>
            <consortium name="Ensembl"/>
        </authorList>
    </citation>
    <scope>IDENTIFICATION</scope>
</reference>
<dbReference type="PANTHER" id="PTHR12461">
    <property type="entry name" value="HYPOXIA-INDUCIBLE FACTOR 1 ALPHA INHIBITOR-RELATED"/>
    <property type="match status" value="1"/>
</dbReference>
<dbReference type="STRING" id="51511.ENSCSAVP00000012982"/>
<dbReference type="AlphaFoldDB" id="H2Z5X0"/>
<dbReference type="InterPro" id="IPR018247">
    <property type="entry name" value="EF_Hand_1_Ca_BS"/>
</dbReference>
<feature type="chain" id="PRO_5003579051" description="JmjC domain-containing protein" evidence="1">
    <location>
        <begin position="23"/>
        <end position="477"/>
    </location>
</feature>
<feature type="signal peptide" evidence="1">
    <location>
        <begin position="1"/>
        <end position="22"/>
    </location>
</feature>
<evidence type="ECO:0000259" key="2">
    <source>
        <dbReference type="PROSITE" id="PS51184"/>
    </source>
</evidence>
<keyword evidence="4" id="KW-1185">Reference proteome</keyword>